<comment type="caution">
    <text evidence="5">The sequence shown here is derived from an EMBL/GenBank/DDBJ whole genome shotgun (WGS) entry which is preliminary data.</text>
</comment>
<dbReference type="RefSeq" id="WP_283427504.1">
    <property type="nucleotide sequence ID" value="NZ_FXTY01000008.1"/>
</dbReference>
<dbReference type="SMART" id="SM00267">
    <property type="entry name" value="GGDEF"/>
    <property type="match status" value="1"/>
</dbReference>
<dbReference type="InterPro" id="IPR029787">
    <property type="entry name" value="Nucleotide_cyclase"/>
</dbReference>
<dbReference type="PANTHER" id="PTHR45138:SF9">
    <property type="entry name" value="DIGUANYLATE CYCLASE DGCM-RELATED"/>
    <property type="match status" value="1"/>
</dbReference>
<dbReference type="SUPFAM" id="SSF55073">
    <property type="entry name" value="Nucleotide cyclase"/>
    <property type="match status" value="1"/>
</dbReference>
<dbReference type="InterPro" id="IPR050469">
    <property type="entry name" value="Diguanylate_Cyclase"/>
</dbReference>
<protein>
    <recommendedName>
        <fullName evidence="1">diguanylate cyclase</fullName>
        <ecNumber evidence="1">2.7.7.65</ecNumber>
    </recommendedName>
</protein>
<evidence type="ECO:0000256" key="1">
    <source>
        <dbReference type="ARBA" id="ARBA00012528"/>
    </source>
</evidence>
<proteinExistence type="predicted"/>
<keyword evidence="6" id="KW-1185">Reference proteome</keyword>
<dbReference type="EC" id="2.7.7.65" evidence="1"/>
<name>A0ABY1PEF4_9RHOB</name>
<reference evidence="5 6" key="1">
    <citation type="submission" date="2017-05" db="EMBL/GenBank/DDBJ databases">
        <authorList>
            <person name="Varghese N."/>
            <person name="Submissions S."/>
        </authorList>
    </citation>
    <scope>NUCLEOTIDE SEQUENCE [LARGE SCALE GENOMIC DNA]</scope>
    <source>
        <strain evidence="5 6">DSM 29734</strain>
    </source>
</reference>
<evidence type="ECO:0000313" key="5">
    <source>
        <dbReference type="EMBL" id="SMP32580.1"/>
    </source>
</evidence>
<dbReference type="CDD" id="cd01949">
    <property type="entry name" value="GGDEF"/>
    <property type="match status" value="1"/>
</dbReference>
<dbReference type="InterPro" id="IPR000160">
    <property type="entry name" value="GGDEF_dom"/>
</dbReference>
<feature type="domain" description="GGDEF" evidence="4">
    <location>
        <begin position="101"/>
        <end position="232"/>
    </location>
</feature>
<dbReference type="PANTHER" id="PTHR45138">
    <property type="entry name" value="REGULATORY COMPONENTS OF SENSORY TRANSDUCTION SYSTEM"/>
    <property type="match status" value="1"/>
</dbReference>
<organism evidence="5 6">
    <name type="scientific">Shimia sagamensis</name>
    <dbReference type="NCBI Taxonomy" id="1566352"/>
    <lineage>
        <taxon>Bacteria</taxon>
        <taxon>Pseudomonadati</taxon>
        <taxon>Pseudomonadota</taxon>
        <taxon>Alphaproteobacteria</taxon>
        <taxon>Rhodobacterales</taxon>
        <taxon>Roseobacteraceae</taxon>
    </lineage>
</organism>
<evidence type="ECO:0000313" key="6">
    <source>
        <dbReference type="Proteomes" id="UP001157961"/>
    </source>
</evidence>
<dbReference type="Gene3D" id="3.30.70.270">
    <property type="match status" value="1"/>
</dbReference>
<evidence type="ECO:0000256" key="2">
    <source>
        <dbReference type="ARBA" id="ARBA00034247"/>
    </source>
</evidence>
<keyword evidence="3" id="KW-0472">Membrane</keyword>
<comment type="catalytic activity">
    <reaction evidence="2">
        <text>2 GTP = 3',3'-c-di-GMP + 2 diphosphate</text>
        <dbReference type="Rhea" id="RHEA:24898"/>
        <dbReference type="ChEBI" id="CHEBI:33019"/>
        <dbReference type="ChEBI" id="CHEBI:37565"/>
        <dbReference type="ChEBI" id="CHEBI:58805"/>
        <dbReference type="EC" id="2.7.7.65"/>
    </reaction>
</comment>
<dbReference type="EMBL" id="FXTY01000008">
    <property type="protein sequence ID" value="SMP32580.1"/>
    <property type="molecule type" value="Genomic_DNA"/>
</dbReference>
<dbReference type="NCBIfam" id="TIGR00254">
    <property type="entry name" value="GGDEF"/>
    <property type="match status" value="1"/>
</dbReference>
<keyword evidence="3" id="KW-0812">Transmembrane</keyword>
<keyword evidence="3" id="KW-1133">Transmembrane helix</keyword>
<feature type="transmembrane region" description="Helical" evidence="3">
    <location>
        <begin position="42"/>
        <end position="63"/>
    </location>
</feature>
<feature type="transmembrane region" description="Helical" evidence="3">
    <location>
        <begin position="7"/>
        <end position="30"/>
    </location>
</feature>
<dbReference type="Proteomes" id="UP001157961">
    <property type="component" value="Unassembled WGS sequence"/>
</dbReference>
<evidence type="ECO:0000256" key="3">
    <source>
        <dbReference type="SAM" id="Phobius"/>
    </source>
</evidence>
<sequence>MIRSHAHIAVFAVGWTAVAIVVCAVISFGVFDLSTSSRNVTLVLATPMLLAPIAALLSGRMIFKLYRLSQKLQHAKDHDALTSTVTRQYFFNKLQSIDGETSSSVLLIDIDQFRIINETHGHFVGDIVLRETAHRLINNTRRDDLVARFGCEEFIVLLPNTCRKDAEGVAERMRATVARTPIRTSVSKIPVTISIGIGHIFVGSDSQAAIQEADDALYAAKTAGCNQVKTAI</sequence>
<dbReference type="PROSITE" id="PS50887">
    <property type="entry name" value="GGDEF"/>
    <property type="match status" value="1"/>
</dbReference>
<dbReference type="Pfam" id="PF00990">
    <property type="entry name" value="GGDEF"/>
    <property type="match status" value="1"/>
</dbReference>
<evidence type="ECO:0000259" key="4">
    <source>
        <dbReference type="PROSITE" id="PS50887"/>
    </source>
</evidence>
<dbReference type="InterPro" id="IPR043128">
    <property type="entry name" value="Rev_trsase/Diguanyl_cyclase"/>
</dbReference>
<accession>A0ABY1PEF4</accession>
<gene>
    <name evidence="5" type="ORF">SAMN06265373_108207</name>
</gene>